<gene>
    <name evidence="1" type="ORF">SPARVUS_LOCUS6805647</name>
</gene>
<dbReference type="Proteomes" id="UP001162483">
    <property type="component" value="Unassembled WGS sequence"/>
</dbReference>
<protein>
    <submittedName>
        <fullName evidence="1">Uncharacterized protein</fullName>
    </submittedName>
</protein>
<organism evidence="1 2">
    <name type="scientific">Staurois parvus</name>
    <dbReference type="NCBI Taxonomy" id="386267"/>
    <lineage>
        <taxon>Eukaryota</taxon>
        <taxon>Metazoa</taxon>
        <taxon>Chordata</taxon>
        <taxon>Craniata</taxon>
        <taxon>Vertebrata</taxon>
        <taxon>Euteleostomi</taxon>
        <taxon>Amphibia</taxon>
        <taxon>Batrachia</taxon>
        <taxon>Anura</taxon>
        <taxon>Neobatrachia</taxon>
        <taxon>Ranoidea</taxon>
        <taxon>Ranidae</taxon>
        <taxon>Staurois</taxon>
    </lineage>
</organism>
<evidence type="ECO:0000313" key="1">
    <source>
        <dbReference type="EMBL" id="CAI9568763.1"/>
    </source>
</evidence>
<dbReference type="EMBL" id="CATNWA010014190">
    <property type="protein sequence ID" value="CAI9568763.1"/>
    <property type="molecule type" value="Genomic_DNA"/>
</dbReference>
<keyword evidence="2" id="KW-1185">Reference proteome</keyword>
<reference evidence="1" key="1">
    <citation type="submission" date="2023-05" db="EMBL/GenBank/DDBJ databases">
        <authorList>
            <person name="Stuckert A."/>
        </authorList>
    </citation>
    <scope>NUCLEOTIDE SEQUENCE</scope>
</reference>
<name>A0ABN9D887_9NEOB</name>
<sequence>MLSLFSIARESACDQHRLKLHCPDRVHRFCILIEQKENSSYKF</sequence>
<accession>A0ABN9D887</accession>
<proteinExistence type="predicted"/>
<evidence type="ECO:0000313" key="2">
    <source>
        <dbReference type="Proteomes" id="UP001162483"/>
    </source>
</evidence>
<comment type="caution">
    <text evidence="1">The sequence shown here is derived from an EMBL/GenBank/DDBJ whole genome shotgun (WGS) entry which is preliminary data.</text>
</comment>